<dbReference type="AlphaFoldDB" id="G7Y422"/>
<name>G7Y422_CLOSI</name>
<sequence>MAEIEWNQRIRNTRMFRKLPVFRGCFFRKRATQIGYNRTFSPVFPLNDVLFDWIVDEFLLFSRNTTAVTASFSEKFVDNREKSQTFPKTMTTRSVPSVFRLIELLKVFLVVLLKMISSSNSKDFVSIVTHTKQVKQKAMNGMYDHLYPTDTRRSWREENDRNKAPWNADSGRRTSRHISLFKRRKADLREAVLLTCCISSIHRYAGSATAGVLVIAESGLGPGFTQQYPSVLVLKLDTRSIKQLTHAPSNKNSVDTVVLNALSWFGHFGYLRLTVLLISLFKRRKADLREDVLLTCCISSIHRYAGSATAGVLVIAESGLGPGFTQQYPSVLVLKLDTRSIKQLTHAPSNKNSVDTVVLNALSWFGHFGYLRLTVLLVEVFKLYANRPRINVSCLGAASLESVMMTQQIDMKFVLTV</sequence>
<accession>G7Y422</accession>
<reference evidence="1" key="1">
    <citation type="journal article" date="2011" name="Genome Biol.">
        <title>The draft genome of the carcinogenic human liver fluke Clonorchis sinensis.</title>
        <authorList>
            <person name="Wang X."/>
            <person name="Chen W."/>
            <person name="Huang Y."/>
            <person name="Sun J."/>
            <person name="Men J."/>
            <person name="Liu H."/>
            <person name="Luo F."/>
            <person name="Guo L."/>
            <person name="Lv X."/>
            <person name="Deng C."/>
            <person name="Zhou C."/>
            <person name="Fan Y."/>
            <person name="Li X."/>
            <person name="Huang L."/>
            <person name="Hu Y."/>
            <person name="Liang C."/>
            <person name="Hu X."/>
            <person name="Xu J."/>
            <person name="Yu X."/>
        </authorList>
    </citation>
    <scope>NUCLEOTIDE SEQUENCE [LARGE SCALE GENOMIC DNA]</scope>
    <source>
        <strain evidence="1">Henan</strain>
    </source>
</reference>
<gene>
    <name evidence="1" type="ORF">CLF_100706</name>
</gene>
<evidence type="ECO:0000313" key="1">
    <source>
        <dbReference type="EMBL" id="GAA47708.1"/>
    </source>
</evidence>
<organism evidence="1 2">
    <name type="scientific">Clonorchis sinensis</name>
    <name type="common">Chinese liver fluke</name>
    <dbReference type="NCBI Taxonomy" id="79923"/>
    <lineage>
        <taxon>Eukaryota</taxon>
        <taxon>Metazoa</taxon>
        <taxon>Spiralia</taxon>
        <taxon>Lophotrochozoa</taxon>
        <taxon>Platyhelminthes</taxon>
        <taxon>Trematoda</taxon>
        <taxon>Digenea</taxon>
        <taxon>Opisthorchiida</taxon>
        <taxon>Opisthorchiata</taxon>
        <taxon>Opisthorchiidae</taxon>
        <taxon>Clonorchis</taxon>
    </lineage>
</organism>
<protein>
    <submittedName>
        <fullName evidence="1">Uncharacterized protein</fullName>
    </submittedName>
</protein>
<keyword evidence="2" id="KW-1185">Reference proteome</keyword>
<proteinExistence type="predicted"/>
<reference key="2">
    <citation type="submission" date="2011-10" db="EMBL/GenBank/DDBJ databases">
        <title>The genome and transcriptome sequence of Clonorchis sinensis provide insights into the carcinogenic liver fluke.</title>
        <authorList>
            <person name="Wang X."/>
            <person name="Huang Y."/>
            <person name="Chen W."/>
            <person name="Liu H."/>
            <person name="Guo L."/>
            <person name="Chen Y."/>
            <person name="Luo F."/>
            <person name="Zhou W."/>
            <person name="Sun J."/>
            <person name="Mao Q."/>
            <person name="Liang P."/>
            <person name="Zhou C."/>
            <person name="Tian Y."/>
            <person name="Men J."/>
            <person name="Lv X."/>
            <person name="Huang L."/>
            <person name="Zhou J."/>
            <person name="Hu Y."/>
            <person name="Li R."/>
            <person name="Zhang F."/>
            <person name="Lei H."/>
            <person name="Li X."/>
            <person name="Hu X."/>
            <person name="Liang C."/>
            <person name="Xu J."/>
            <person name="Wu Z."/>
            <person name="Yu X."/>
        </authorList>
    </citation>
    <scope>NUCLEOTIDE SEQUENCE</scope>
    <source>
        <strain>Henan</strain>
    </source>
</reference>
<evidence type="ECO:0000313" key="2">
    <source>
        <dbReference type="Proteomes" id="UP000008909"/>
    </source>
</evidence>
<dbReference type="EMBL" id="DF142850">
    <property type="protein sequence ID" value="GAA47708.1"/>
    <property type="molecule type" value="Genomic_DNA"/>
</dbReference>
<dbReference type="Proteomes" id="UP000008909">
    <property type="component" value="Unassembled WGS sequence"/>
</dbReference>